<feature type="region of interest" description="Disordered" evidence="1">
    <location>
        <begin position="145"/>
        <end position="230"/>
    </location>
</feature>
<gene>
    <name evidence="2" type="ORF">LECACI_7A003918</name>
</gene>
<feature type="region of interest" description="Disordered" evidence="1">
    <location>
        <begin position="246"/>
        <end position="318"/>
    </location>
</feature>
<reference evidence="2" key="1">
    <citation type="submission" date="2023-11" db="EMBL/GenBank/DDBJ databases">
        <authorList>
            <person name="Alioto T."/>
            <person name="Alioto T."/>
            <person name="Gomez Garrido J."/>
        </authorList>
    </citation>
    <scope>NUCLEOTIDE SEQUENCE</scope>
</reference>
<evidence type="ECO:0000256" key="1">
    <source>
        <dbReference type="SAM" id="MobiDB-lite"/>
    </source>
</evidence>
<feature type="region of interest" description="Disordered" evidence="1">
    <location>
        <begin position="330"/>
        <end position="354"/>
    </location>
</feature>
<dbReference type="EMBL" id="CAVMBE010000020">
    <property type="protein sequence ID" value="CAK3989038.1"/>
    <property type="molecule type" value="Genomic_DNA"/>
</dbReference>
<dbReference type="AlphaFoldDB" id="A0AAI8YXQ5"/>
<evidence type="ECO:0000313" key="2">
    <source>
        <dbReference type="EMBL" id="CAK3989038.1"/>
    </source>
</evidence>
<dbReference type="Proteomes" id="UP001296104">
    <property type="component" value="Unassembled WGS sequence"/>
</dbReference>
<keyword evidence="3" id="KW-1185">Reference proteome</keyword>
<organism evidence="2 3">
    <name type="scientific">Lecanosticta acicola</name>
    <dbReference type="NCBI Taxonomy" id="111012"/>
    <lineage>
        <taxon>Eukaryota</taxon>
        <taxon>Fungi</taxon>
        <taxon>Dikarya</taxon>
        <taxon>Ascomycota</taxon>
        <taxon>Pezizomycotina</taxon>
        <taxon>Dothideomycetes</taxon>
        <taxon>Dothideomycetidae</taxon>
        <taxon>Mycosphaerellales</taxon>
        <taxon>Mycosphaerellaceae</taxon>
        <taxon>Lecanosticta</taxon>
    </lineage>
</organism>
<feature type="compositionally biased region" description="Basic and acidic residues" evidence="1">
    <location>
        <begin position="246"/>
        <end position="256"/>
    </location>
</feature>
<accession>A0AAI8YXQ5</accession>
<proteinExistence type="predicted"/>
<protein>
    <submittedName>
        <fullName evidence="2">Uncharacterized protein</fullName>
    </submittedName>
</protein>
<evidence type="ECO:0000313" key="3">
    <source>
        <dbReference type="Proteomes" id="UP001296104"/>
    </source>
</evidence>
<feature type="compositionally biased region" description="Polar residues" evidence="1">
    <location>
        <begin position="145"/>
        <end position="155"/>
    </location>
</feature>
<sequence length="620" mass="69163">MSVSPEIHVGISACLDDITRAFKDGQAIIEKIKKKRALKRAPPPPRLLEESIDDGPNEIEREKQRGWNRFGKAFEDGDHLAVIALQQVTIQLQSKLLEKLRNAAFDDDSKITDFTYLVDAADTGRDRTIAVLHELKQRLIAAQNTGEEATVSKEQPQPRIVETSATPNSSGSNVTTPTGQVHRERAISAASITKQPAKHHNTWSRDFTDSRDASGEENAAAGAEDSHHHRKRNSLLGFLKHHRAHSDLEKLPKEKNAPQQPIVEEPARKGSTTSSTGVTVPYRPPPQCDASAPSDAQPPQSKFQYAEWEDNPEEIWGSKPHLDRRETVALAPDQPSANPTTSFTVNLPHQPPPPVMTNRTNSVATYTSIAHQHHPSTAIPTPTPENEFLGFCKGAWKLQNGDRKGSMSKCKDVEPWSRHPSAHSAAASYLACQQQRCAFRSSFSNADVNVIWKKVFTLEAKGIRLRWQFLAKSHVLQRVVVKHQYSFKCLFCVFTTGKSGVYLGMDFYLDHISSTHRPERLSEVILYKTGCINDRIAGDEEDFDICLYPMTAADWERDDMSGRKQEGWLSDDLVFGGGGAHHGRDSVANDSMFSNEPWNEGLSDFHYGDKWDGVEIGEQI</sequence>
<feature type="compositionally biased region" description="Polar residues" evidence="1">
    <location>
        <begin position="163"/>
        <end position="179"/>
    </location>
</feature>
<feature type="compositionally biased region" description="Polar residues" evidence="1">
    <location>
        <begin position="335"/>
        <end position="347"/>
    </location>
</feature>
<name>A0AAI8YXQ5_9PEZI</name>
<comment type="caution">
    <text evidence="2">The sequence shown here is derived from an EMBL/GenBank/DDBJ whole genome shotgun (WGS) entry which is preliminary data.</text>
</comment>
<feature type="compositionally biased region" description="Low complexity" evidence="1">
    <location>
        <begin position="270"/>
        <end position="280"/>
    </location>
</feature>